<dbReference type="NCBIfam" id="NF003269">
    <property type="entry name" value="PRK04243.1"/>
    <property type="match status" value="1"/>
</dbReference>
<dbReference type="PROSITE" id="PS01194">
    <property type="entry name" value="RIBOSOMAL_L15E"/>
    <property type="match status" value="1"/>
</dbReference>
<feature type="region of interest" description="Disordered" evidence="5">
    <location>
        <begin position="463"/>
        <end position="514"/>
    </location>
</feature>
<feature type="region of interest" description="Disordered" evidence="5">
    <location>
        <begin position="57"/>
        <end position="101"/>
    </location>
</feature>
<proteinExistence type="inferred from homology"/>
<dbReference type="InterPro" id="IPR024794">
    <property type="entry name" value="Rbsml_eL15_core_dom_sf"/>
</dbReference>
<dbReference type="PANTHER" id="PTHR11847:SF4">
    <property type="entry name" value="LARGE RIBOSOMAL SUBUNIT PROTEIN EL15"/>
    <property type="match status" value="1"/>
</dbReference>
<accession>A0A4S4E1W0</accession>
<evidence type="ECO:0000313" key="7">
    <source>
        <dbReference type="Proteomes" id="UP000306102"/>
    </source>
</evidence>
<evidence type="ECO:0000256" key="5">
    <source>
        <dbReference type="SAM" id="MobiDB-lite"/>
    </source>
</evidence>
<evidence type="ECO:0000313" key="6">
    <source>
        <dbReference type="EMBL" id="THG09813.1"/>
    </source>
</evidence>
<dbReference type="InterPro" id="IPR020925">
    <property type="entry name" value="Ribosomal_eL15_CS"/>
</dbReference>
<keyword evidence="3 4" id="KW-0687">Ribonucleoprotein</keyword>
<dbReference type="InterPro" id="IPR007811">
    <property type="entry name" value="RPC4"/>
</dbReference>
<evidence type="ECO:0000256" key="1">
    <source>
        <dbReference type="ARBA" id="ARBA00006857"/>
    </source>
</evidence>
<evidence type="ECO:0000256" key="3">
    <source>
        <dbReference type="ARBA" id="ARBA00023274"/>
    </source>
</evidence>
<dbReference type="Pfam" id="PF00827">
    <property type="entry name" value="Ribosomal_L15e"/>
    <property type="match status" value="1"/>
</dbReference>
<dbReference type="STRING" id="542762.A0A4S4E1W0"/>
<dbReference type="GO" id="GO:0006383">
    <property type="term" value="P:transcription by RNA polymerase III"/>
    <property type="evidence" value="ECO:0007669"/>
    <property type="project" value="InterPro"/>
</dbReference>
<dbReference type="SUPFAM" id="SSF54189">
    <property type="entry name" value="Ribosomal proteins S24e, L23 and L15e"/>
    <property type="match status" value="1"/>
</dbReference>
<sequence length="719" mass="80047">MQKGKGAITLSAYEMRLLETASFTDLLIIFNSDYTTKTSNRISNPTHHQHIYTIEDFMDSDQPPSNPRKVRFAPKGPPRKKTKPTEPKTEVVDDGDDANDKDEAATSLLLRRVNEHLGRRGPRVEKKSSVQVAFAHGGASSTSIRTYGIPREGNSGKINGSGLKDSAVDDDDEQIHFSLPSTAKPDGNTGSSVNAADAFYQKKQKDYREPWVRNLDYAYLSLSLSHAMNICFLDDMQDYHHTNYPISLPLRRPYSGNPELLDEAEFGHDAMNLEYDEKTINPALELGLLEENDKPQMIFLQIPANLPLVKRSASVYGKERTDSSKALVSKGASADAKGKAIADGSISLADTGVSSAAKGKVTAGSSMPLGTGNASTWCCGLGELNGGYMGKMLVYKSGAIKWKLGEVIYDVSPGLSCACAQDAVAINTVDKDCCVVGELTEERRRRRGRGTVGGLKNGLEAEAGGAAIGDGRGDEQRHGDRRRRRRRGDRRRFCDGSETTATATSFSPSPHVPPTAGAYTYVSELWRKKQSDVMRFLLRVRCWEYRQLPSIVRVTHPTRPDKARRLGYKAKQGYVVYRVRVRRGGRKRPVPKGIVYGKPTNQGVTQLKFQRSKRSVAEERAGRKLGGLKVLNSYWINEDSTYKYFEVILVDPAHNAIRNDPRINWICNPVHKHRELRGLTSAGKKYRGLRGKGHLHHKARPSRRATWKRNNTLSLRRYR</sequence>
<dbReference type="PANTHER" id="PTHR11847">
    <property type="entry name" value="RIBOSOMAL PROTEIN L15"/>
    <property type="match status" value="1"/>
</dbReference>
<feature type="compositionally biased region" description="Basic residues" evidence="5">
    <location>
        <begin position="479"/>
        <end position="490"/>
    </location>
</feature>
<feature type="compositionally biased region" description="Basic residues" evidence="5">
    <location>
        <begin position="68"/>
        <end position="82"/>
    </location>
</feature>
<evidence type="ECO:0000256" key="2">
    <source>
        <dbReference type="ARBA" id="ARBA00022980"/>
    </source>
</evidence>
<name>A0A4S4E1W0_CAMSN</name>
<dbReference type="GO" id="GO:0003677">
    <property type="term" value="F:DNA binding"/>
    <property type="evidence" value="ECO:0007669"/>
    <property type="project" value="InterPro"/>
</dbReference>
<feature type="compositionally biased region" description="Low complexity" evidence="5">
    <location>
        <begin position="496"/>
        <end position="509"/>
    </location>
</feature>
<dbReference type="Gene3D" id="3.40.1120.10">
    <property type="entry name" value="Ribosomal protein l15e"/>
    <property type="match status" value="1"/>
</dbReference>
<dbReference type="EMBL" id="SDRB02008225">
    <property type="protein sequence ID" value="THG09813.1"/>
    <property type="molecule type" value="Genomic_DNA"/>
</dbReference>
<dbReference type="GO" id="GO:0003735">
    <property type="term" value="F:structural constituent of ribosome"/>
    <property type="evidence" value="ECO:0007669"/>
    <property type="project" value="InterPro"/>
</dbReference>
<comment type="caution">
    <text evidence="6">The sequence shown here is derived from an EMBL/GenBank/DDBJ whole genome shotgun (WGS) entry which is preliminary data.</text>
</comment>
<dbReference type="SMART" id="SM01384">
    <property type="entry name" value="Ribosomal_L15e"/>
    <property type="match status" value="1"/>
</dbReference>
<dbReference type="InterPro" id="IPR012678">
    <property type="entry name" value="Ribosomal_uL23/eL15/eS24_sf"/>
</dbReference>
<gene>
    <name evidence="6" type="ORF">TEA_010589</name>
</gene>
<comment type="similarity">
    <text evidence="1 4">Belongs to the eukaryotic ribosomal protein eL15 family.</text>
</comment>
<reference evidence="6 7" key="1">
    <citation type="journal article" date="2018" name="Proc. Natl. Acad. Sci. U.S.A.">
        <title>Draft genome sequence of Camellia sinensis var. sinensis provides insights into the evolution of the tea genome and tea quality.</title>
        <authorList>
            <person name="Wei C."/>
            <person name="Yang H."/>
            <person name="Wang S."/>
            <person name="Zhao J."/>
            <person name="Liu C."/>
            <person name="Gao L."/>
            <person name="Xia E."/>
            <person name="Lu Y."/>
            <person name="Tai Y."/>
            <person name="She G."/>
            <person name="Sun J."/>
            <person name="Cao H."/>
            <person name="Tong W."/>
            <person name="Gao Q."/>
            <person name="Li Y."/>
            <person name="Deng W."/>
            <person name="Jiang X."/>
            <person name="Wang W."/>
            <person name="Chen Q."/>
            <person name="Zhang S."/>
            <person name="Li H."/>
            <person name="Wu J."/>
            <person name="Wang P."/>
            <person name="Li P."/>
            <person name="Shi C."/>
            <person name="Zheng F."/>
            <person name="Jian J."/>
            <person name="Huang B."/>
            <person name="Shan D."/>
            <person name="Shi M."/>
            <person name="Fang C."/>
            <person name="Yue Y."/>
            <person name="Li F."/>
            <person name="Li D."/>
            <person name="Wei S."/>
            <person name="Han B."/>
            <person name="Jiang C."/>
            <person name="Yin Y."/>
            <person name="Xia T."/>
            <person name="Zhang Z."/>
            <person name="Bennetzen J.L."/>
            <person name="Zhao S."/>
            <person name="Wan X."/>
        </authorList>
    </citation>
    <scope>NUCLEOTIDE SEQUENCE [LARGE SCALE GENOMIC DNA]</scope>
    <source>
        <strain evidence="7">cv. Shuchazao</strain>
        <tissue evidence="6">Leaf</tissue>
    </source>
</reference>
<dbReference type="GO" id="GO:0005666">
    <property type="term" value="C:RNA polymerase III complex"/>
    <property type="evidence" value="ECO:0007669"/>
    <property type="project" value="InterPro"/>
</dbReference>
<dbReference type="GO" id="GO:0002181">
    <property type="term" value="P:cytoplasmic translation"/>
    <property type="evidence" value="ECO:0007669"/>
    <property type="project" value="TreeGrafter"/>
</dbReference>
<keyword evidence="7" id="KW-1185">Reference proteome</keyword>
<dbReference type="GO" id="GO:0022625">
    <property type="term" value="C:cytosolic large ribosomal subunit"/>
    <property type="evidence" value="ECO:0007669"/>
    <property type="project" value="TreeGrafter"/>
</dbReference>
<dbReference type="FunFam" id="3.40.1120.10:FF:000001">
    <property type="entry name" value="Ribosomal protein L15"/>
    <property type="match status" value="1"/>
</dbReference>
<organism evidence="6 7">
    <name type="scientific">Camellia sinensis var. sinensis</name>
    <name type="common">China tea</name>
    <dbReference type="NCBI Taxonomy" id="542762"/>
    <lineage>
        <taxon>Eukaryota</taxon>
        <taxon>Viridiplantae</taxon>
        <taxon>Streptophyta</taxon>
        <taxon>Embryophyta</taxon>
        <taxon>Tracheophyta</taxon>
        <taxon>Spermatophyta</taxon>
        <taxon>Magnoliopsida</taxon>
        <taxon>eudicotyledons</taxon>
        <taxon>Gunneridae</taxon>
        <taxon>Pentapetalae</taxon>
        <taxon>asterids</taxon>
        <taxon>Ericales</taxon>
        <taxon>Theaceae</taxon>
        <taxon>Camellia</taxon>
    </lineage>
</organism>
<feature type="region of interest" description="Disordered" evidence="5">
    <location>
        <begin position="144"/>
        <end position="168"/>
    </location>
</feature>
<dbReference type="AlphaFoldDB" id="A0A4S4E1W0"/>
<dbReference type="GO" id="GO:0003729">
    <property type="term" value="F:mRNA binding"/>
    <property type="evidence" value="ECO:0007669"/>
    <property type="project" value="UniProtKB-ARBA"/>
</dbReference>
<evidence type="ECO:0000256" key="4">
    <source>
        <dbReference type="RuleBase" id="RU000663"/>
    </source>
</evidence>
<protein>
    <recommendedName>
        <fullName evidence="4">Ribosomal protein L15</fullName>
    </recommendedName>
</protein>
<dbReference type="Proteomes" id="UP000306102">
    <property type="component" value="Unassembled WGS sequence"/>
</dbReference>
<dbReference type="Pfam" id="PF05132">
    <property type="entry name" value="RNA_pol_Rpc4"/>
    <property type="match status" value="1"/>
</dbReference>
<dbReference type="InterPro" id="IPR000439">
    <property type="entry name" value="Ribosomal_eL15"/>
</dbReference>
<keyword evidence="2 4" id="KW-0689">Ribosomal protein</keyword>